<dbReference type="GO" id="GO:0005524">
    <property type="term" value="F:ATP binding"/>
    <property type="evidence" value="ECO:0007669"/>
    <property type="project" value="InterPro"/>
</dbReference>
<dbReference type="InterPro" id="IPR000719">
    <property type="entry name" value="Prot_kinase_dom"/>
</dbReference>
<keyword evidence="2" id="KW-0418">Kinase</keyword>
<gene>
    <name evidence="2" type="ORF">SCHPADRAFT_827311</name>
</gene>
<organism evidence="2 3">
    <name type="scientific">Schizopora paradoxa</name>
    <dbReference type="NCBI Taxonomy" id="27342"/>
    <lineage>
        <taxon>Eukaryota</taxon>
        <taxon>Fungi</taxon>
        <taxon>Dikarya</taxon>
        <taxon>Basidiomycota</taxon>
        <taxon>Agaricomycotina</taxon>
        <taxon>Agaricomycetes</taxon>
        <taxon>Hymenochaetales</taxon>
        <taxon>Schizoporaceae</taxon>
        <taxon>Schizopora</taxon>
    </lineage>
</organism>
<dbReference type="PROSITE" id="PS00108">
    <property type="entry name" value="PROTEIN_KINASE_ST"/>
    <property type="match status" value="1"/>
</dbReference>
<evidence type="ECO:0000313" key="2">
    <source>
        <dbReference type="EMBL" id="KLO13914.1"/>
    </source>
</evidence>
<keyword evidence="2" id="KW-0808">Transferase</keyword>
<dbReference type="GO" id="GO:0004674">
    <property type="term" value="F:protein serine/threonine kinase activity"/>
    <property type="evidence" value="ECO:0007669"/>
    <property type="project" value="TreeGrafter"/>
</dbReference>
<dbReference type="SUPFAM" id="SSF56112">
    <property type="entry name" value="Protein kinase-like (PK-like)"/>
    <property type="match status" value="1"/>
</dbReference>
<evidence type="ECO:0000259" key="1">
    <source>
        <dbReference type="PROSITE" id="PS50011"/>
    </source>
</evidence>
<dbReference type="InterPro" id="IPR011009">
    <property type="entry name" value="Kinase-like_dom_sf"/>
</dbReference>
<dbReference type="Gene3D" id="1.10.510.10">
    <property type="entry name" value="Transferase(Phosphotransferase) domain 1"/>
    <property type="match status" value="1"/>
</dbReference>
<dbReference type="InterPro" id="IPR051681">
    <property type="entry name" value="Ser/Thr_Kinases-Pseudokinases"/>
</dbReference>
<dbReference type="PANTHER" id="PTHR44329:SF214">
    <property type="entry name" value="PROTEIN KINASE DOMAIN-CONTAINING PROTEIN"/>
    <property type="match status" value="1"/>
</dbReference>
<dbReference type="InParanoid" id="A0A0H2RPZ5"/>
<dbReference type="EMBL" id="KQ085952">
    <property type="protein sequence ID" value="KLO13914.1"/>
    <property type="molecule type" value="Genomic_DNA"/>
</dbReference>
<dbReference type="PANTHER" id="PTHR44329">
    <property type="entry name" value="SERINE/THREONINE-PROTEIN KINASE TNNI3K-RELATED"/>
    <property type="match status" value="1"/>
</dbReference>
<dbReference type="OrthoDB" id="4062651at2759"/>
<dbReference type="SMART" id="SM00220">
    <property type="entry name" value="S_TKc"/>
    <property type="match status" value="1"/>
</dbReference>
<accession>A0A0H2RPZ5</accession>
<dbReference type="Proteomes" id="UP000053477">
    <property type="component" value="Unassembled WGS sequence"/>
</dbReference>
<reference evidence="2 3" key="1">
    <citation type="submission" date="2015-04" db="EMBL/GenBank/DDBJ databases">
        <title>Complete genome sequence of Schizopora paradoxa KUC8140, a cosmopolitan wood degrader in East Asia.</title>
        <authorList>
            <consortium name="DOE Joint Genome Institute"/>
            <person name="Min B."/>
            <person name="Park H."/>
            <person name="Jang Y."/>
            <person name="Kim J.-J."/>
            <person name="Kim K.H."/>
            <person name="Pangilinan J."/>
            <person name="Lipzen A."/>
            <person name="Riley R."/>
            <person name="Grigoriev I.V."/>
            <person name="Spatafora J.W."/>
            <person name="Choi I.-G."/>
        </authorList>
    </citation>
    <scope>NUCLEOTIDE SEQUENCE [LARGE SCALE GENOMIC DNA]</scope>
    <source>
        <strain evidence="2 3">KUC8140</strain>
    </source>
</reference>
<dbReference type="InterPro" id="IPR008271">
    <property type="entry name" value="Ser/Thr_kinase_AS"/>
</dbReference>
<sequence>KEIKVWASLDHENVLPLLGYFTVENNKIPRLVSEWMQDGTMTDYMKMFPRCSFETQKMLFGIASGLAYLHDNCVIHGDLKTANVLISKDKFPLLTDFGLSTIIRQSQSTTQSASVNHLESAVRWMAVELLDCESHGEYTKETDVWAFGMVAYVISHSVVDLSLY</sequence>
<protein>
    <submittedName>
        <fullName evidence="2">Kinase-like protein</fullName>
    </submittedName>
</protein>
<dbReference type="InterPro" id="IPR001245">
    <property type="entry name" value="Ser-Thr/Tyr_kinase_cat_dom"/>
</dbReference>
<keyword evidence="3" id="KW-1185">Reference proteome</keyword>
<dbReference type="Pfam" id="PF07714">
    <property type="entry name" value="PK_Tyr_Ser-Thr"/>
    <property type="match status" value="1"/>
</dbReference>
<feature type="non-terminal residue" evidence="2">
    <location>
        <position position="1"/>
    </location>
</feature>
<feature type="domain" description="Protein kinase" evidence="1">
    <location>
        <begin position="1"/>
        <end position="164"/>
    </location>
</feature>
<evidence type="ECO:0000313" key="3">
    <source>
        <dbReference type="Proteomes" id="UP000053477"/>
    </source>
</evidence>
<dbReference type="AlphaFoldDB" id="A0A0H2RPZ5"/>
<proteinExistence type="predicted"/>
<name>A0A0H2RPZ5_9AGAM</name>
<dbReference type="CDD" id="cd00180">
    <property type="entry name" value="PKc"/>
    <property type="match status" value="1"/>
</dbReference>
<dbReference type="PROSITE" id="PS50011">
    <property type="entry name" value="PROTEIN_KINASE_DOM"/>
    <property type="match status" value="1"/>
</dbReference>